<dbReference type="GO" id="GO:0055085">
    <property type="term" value="P:transmembrane transport"/>
    <property type="evidence" value="ECO:0007669"/>
    <property type="project" value="InterPro"/>
</dbReference>
<dbReference type="RefSeq" id="WP_154572139.1">
    <property type="nucleotide sequence ID" value="NZ_JAQXPA010000067.1"/>
</dbReference>
<evidence type="ECO:0000256" key="6">
    <source>
        <dbReference type="ARBA" id="ARBA00022989"/>
    </source>
</evidence>
<name>A0A6A8M822_9FIRM</name>
<evidence type="ECO:0000256" key="1">
    <source>
        <dbReference type="ARBA" id="ARBA00004651"/>
    </source>
</evidence>
<evidence type="ECO:0000313" key="9">
    <source>
        <dbReference type="EMBL" id="MST68658.1"/>
    </source>
</evidence>
<feature type="transmembrane region" description="Helical" evidence="8">
    <location>
        <begin position="128"/>
        <end position="149"/>
    </location>
</feature>
<reference evidence="9" key="1">
    <citation type="submission" date="2019-09" db="EMBL/GenBank/DDBJ databases">
        <title>In-depth cultivation of the pig gut microbiome towards novel bacterial diversity and tailored functional studies.</title>
        <authorList>
            <person name="Wylensek D."/>
            <person name="Hitch T.C.A."/>
            <person name="Clavel T."/>
        </authorList>
    </citation>
    <scope>NUCLEOTIDE SEQUENCE</scope>
    <source>
        <strain evidence="9">RF-744-FAT-WT-3</strain>
    </source>
</reference>
<feature type="transmembrane region" description="Helical" evidence="8">
    <location>
        <begin position="194"/>
        <end position="215"/>
    </location>
</feature>
<dbReference type="PANTHER" id="PTHR36838">
    <property type="entry name" value="AUXIN EFFLUX CARRIER FAMILY PROTEIN"/>
    <property type="match status" value="1"/>
</dbReference>
<feature type="transmembrane region" description="Helical" evidence="8">
    <location>
        <begin position="100"/>
        <end position="122"/>
    </location>
</feature>
<feature type="transmembrane region" description="Helical" evidence="8">
    <location>
        <begin position="69"/>
        <end position="88"/>
    </location>
</feature>
<dbReference type="InterPro" id="IPR038770">
    <property type="entry name" value="Na+/solute_symporter_sf"/>
</dbReference>
<comment type="subcellular location">
    <subcellularLocation>
        <location evidence="1">Cell membrane</location>
        <topology evidence="1">Multi-pass membrane protein</topology>
    </subcellularLocation>
</comment>
<evidence type="ECO:0000256" key="7">
    <source>
        <dbReference type="ARBA" id="ARBA00023136"/>
    </source>
</evidence>
<proteinExistence type="inferred from homology"/>
<dbReference type="AlphaFoldDB" id="A0A6A8M822"/>
<dbReference type="Gene3D" id="1.20.1530.20">
    <property type="match status" value="1"/>
</dbReference>
<keyword evidence="4" id="KW-1003">Cell membrane</keyword>
<evidence type="ECO:0000256" key="4">
    <source>
        <dbReference type="ARBA" id="ARBA00022475"/>
    </source>
</evidence>
<evidence type="ECO:0000256" key="3">
    <source>
        <dbReference type="ARBA" id="ARBA00022448"/>
    </source>
</evidence>
<keyword evidence="3" id="KW-0813">Transport</keyword>
<accession>A0A6A8M822</accession>
<dbReference type="InterPro" id="IPR004776">
    <property type="entry name" value="Mem_transp_PIN-like"/>
</dbReference>
<feature type="transmembrane region" description="Helical" evidence="8">
    <location>
        <begin position="255"/>
        <end position="272"/>
    </location>
</feature>
<feature type="transmembrane region" description="Helical" evidence="8">
    <location>
        <begin position="6"/>
        <end position="26"/>
    </location>
</feature>
<sequence>MAGNLIICFNAVLPLMIYLVIGGLIRKFNILSEKEVKSVNRMIFVVLFPALMFENLYSANIRQAFDLRLEFYGIAFLMIMYGLTSVFVRKIEKSPKTRGAMIQAMYRSNFVIMGLPITINIFGKGKAAATAALIMIIVPLFNVLAVITLEYYRGGKTTVRSLVVRILKNPIILGAIAAIVCLLLGIKIPATVNGVISSMSETCSVMAMIILGASFNPVGVTRGKRNLIITIVVRLLVYPAIGLSVAAALGFRGPAFIALLAMMAAPPAVSSFTMAQAMDSDDELAGNAVIIATPLSCLTLFMWLFIFKTMGMF</sequence>
<keyword evidence="7 8" id="KW-0472">Membrane</keyword>
<organism evidence="9">
    <name type="scientific">Baileyella intestinalis</name>
    <dbReference type="NCBI Taxonomy" id="2606709"/>
    <lineage>
        <taxon>Bacteria</taxon>
        <taxon>Bacillati</taxon>
        <taxon>Bacillota</taxon>
        <taxon>Clostridia</taxon>
        <taxon>Peptostreptococcales</taxon>
        <taxon>Anaerovoracaceae</taxon>
        <taxon>Baileyella</taxon>
    </lineage>
</organism>
<feature type="transmembrane region" description="Helical" evidence="8">
    <location>
        <begin position="170"/>
        <end position="188"/>
    </location>
</feature>
<dbReference type="EMBL" id="VUNB01000003">
    <property type="protein sequence ID" value="MST68658.1"/>
    <property type="molecule type" value="Genomic_DNA"/>
</dbReference>
<comment type="similarity">
    <text evidence="2">Belongs to the auxin efflux carrier (TC 2.A.69) family.</text>
</comment>
<gene>
    <name evidence="9" type="ORF">FYJ66_03515</name>
</gene>
<evidence type="ECO:0000256" key="2">
    <source>
        <dbReference type="ARBA" id="ARBA00010145"/>
    </source>
</evidence>
<keyword evidence="5 8" id="KW-0812">Transmembrane</keyword>
<comment type="caution">
    <text evidence="9">The sequence shown here is derived from an EMBL/GenBank/DDBJ whole genome shotgun (WGS) entry which is preliminary data.</text>
</comment>
<dbReference type="PANTHER" id="PTHR36838:SF4">
    <property type="entry name" value="AUXIN EFFLUX CARRIER FAMILY PROTEIN"/>
    <property type="match status" value="1"/>
</dbReference>
<dbReference type="Pfam" id="PF03547">
    <property type="entry name" value="Mem_trans"/>
    <property type="match status" value="1"/>
</dbReference>
<feature type="transmembrane region" description="Helical" evidence="8">
    <location>
        <begin position="284"/>
        <end position="306"/>
    </location>
</feature>
<protein>
    <submittedName>
        <fullName evidence="9">AEC family transporter</fullName>
    </submittedName>
</protein>
<keyword evidence="6 8" id="KW-1133">Transmembrane helix</keyword>
<feature type="transmembrane region" description="Helical" evidence="8">
    <location>
        <begin position="227"/>
        <end position="249"/>
    </location>
</feature>
<feature type="transmembrane region" description="Helical" evidence="8">
    <location>
        <begin position="38"/>
        <end position="57"/>
    </location>
</feature>
<dbReference type="GO" id="GO:0005886">
    <property type="term" value="C:plasma membrane"/>
    <property type="evidence" value="ECO:0007669"/>
    <property type="project" value="UniProtKB-SubCell"/>
</dbReference>
<evidence type="ECO:0000256" key="8">
    <source>
        <dbReference type="SAM" id="Phobius"/>
    </source>
</evidence>
<evidence type="ECO:0000256" key="5">
    <source>
        <dbReference type="ARBA" id="ARBA00022692"/>
    </source>
</evidence>